<accession>A0A0F9W791</accession>
<organism evidence="2">
    <name type="scientific">marine sediment metagenome</name>
    <dbReference type="NCBI Taxonomy" id="412755"/>
    <lineage>
        <taxon>unclassified sequences</taxon>
        <taxon>metagenomes</taxon>
        <taxon>ecological metagenomes</taxon>
    </lineage>
</organism>
<dbReference type="Pfam" id="PF07969">
    <property type="entry name" value="Amidohydro_3"/>
    <property type="match status" value="1"/>
</dbReference>
<evidence type="ECO:0000259" key="1">
    <source>
        <dbReference type="Pfam" id="PF07969"/>
    </source>
</evidence>
<proteinExistence type="predicted"/>
<dbReference type="InterPro" id="IPR013108">
    <property type="entry name" value="Amidohydro_3"/>
</dbReference>
<gene>
    <name evidence="2" type="ORF">LCGC14_0048430</name>
</gene>
<dbReference type="Gene3D" id="3.20.20.140">
    <property type="entry name" value="Metal-dependent hydrolases"/>
    <property type="match status" value="1"/>
</dbReference>
<reference evidence="2" key="1">
    <citation type="journal article" date="2015" name="Nature">
        <title>Complex archaea that bridge the gap between prokaryotes and eukaryotes.</title>
        <authorList>
            <person name="Spang A."/>
            <person name="Saw J.H."/>
            <person name="Jorgensen S.L."/>
            <person name="Zaremba-Niedzwiedzka K."/>
            <person name="Martijn J."/>
            <person name="Lind A.E."/>
            <person name="van Eijk R."/>
            <person name="Schleper C."/>
            <person name="Guy L."/>
            <person name="Ettema T.J."/>
        </authorList>
    </citation>
    <scope>NUCLEOTIDE SEQUENCE</scope>
</reference>
<comment type="caution">
    <text evidence="2">The sequence shown here is derived from an EMBL/GenBank/DDBJ whole genome shotgun (WGS) entry which is preliminary data.</text>
</comment>
<dbReference type="GO" id="GO:0016810">
    <property type="term" value="F:hydrolase activity, acting on carbon-nitrogen (but not peptide) bonds"/>
    <property type="evidence" value="ECO:0007669"/>
    <property type="project" value="InterPro"/>
</dbReference>
<sequence>MTVIPRFAHLPLATLISTLSLASGAIAAVEDPADIIFYGGPILTMDDTYPNVDAVAVDNGIIVGVGTRTMLEADFRGAETELRNLNGHTLIPGFVDAHSHFSFVGVQAISANLLPPPDGPGSSIAALQDALRQYLASSTRAQDYGVLIGFNYDDSQLLEKRHPTRAELDAVSTTIPIMAIHQSGHLGVYNTKALEVLGINANTPNPEGGTIYREKDGVTPNGLMAENAHISALIKLLPEFTPEQRIDMLNKAQQIYLANGFTTIQDGRTSPGSLHGLAQAAKAGYFKVDVVAYPDLVANLEDPMLDGPLMSRTYSDHFRIGGVKLTFDGSPQGKTAWFTHPYFQPPEHEPDDYSGAPLFANDAEARRLMEMAYTNGWQVMVHANGDAAIDQLIRLTDTVQREIPEVDDRRTVLIHGQYLRPDQIPQLATLGIFPSLYPMHTFYWGDWHRQSVAGPELAKFISPTGSVYRSGMKFSIHSDAPVVYPNSMRILHSATNRVTRSNIILGPEERLDALTALKAMTIWPAYQHFEESSKGSIEKGKLADLVVLSHNPVTLDREQLLGVKVLETIKAGETVYKAAAQ</sequence>
<dbReference type="CDD" id="cd01300">
    <property type="entry name" value="YtcJ_like"/>
    <property type="match status" value="1"/>
</dbReference>
<dbReference type="InterPro" id="IPR033932">
    <property type="entry name" value="YtcJ-like"/>
</dbReference>
<name>A0A0F9W791_9ZZZZ</name>
<dbReference type="AlphaFoldDB" id="A0A0F9W791"/>
<dbReference type="InterPro" id="IPR032466">
    <property type="entry name" value="Metal_Hydrolase"/>
</dbReference>
<dbReference type="PANTHER" id="PTHR22642">
    <property type="entry name" value="IMIDAZOLONEPROPIONASE"/>
    <property type="match status" value="1"/>
</dbReference>
<dbReference type="PANTHER" id="PTHR22642:SF2">
    <property type="entry name" value="PROTEIN LONG AFTER FAR-RED 3"/>
    <property type="match status" value="1"/>
</dbReference>
<dbReference type="EMBL" id="LAZR01000010">
    <property type="protein sequence ID" value="KKO08148.1"/>
    <property type="molecule type" value="Genomic_DNA"/>
</dbReference>
<dbReference type="Gene3D" id="2.30.40.10">
    <property type="entry name" value="Urease, subunit C, domain 1"/>
    <property type="match status" value="1"/>
</dbReference>
<feature type="domain" description="Amidohydrolase 3" evidence="1">
    <location>
        <begin position="83"/>
        <end position="576"/>
    </location>
</feature>
<dbReference type="InterPro" id="IPR011059">
    <property type="entry name" value="Metal-dep_hydrolase_composite"/>
</dbReference>
<dbReference type="SUPFAM" id="SSF51338">
    <property type="entry name" value="Composite domain of metallo-dependent hydrolases"/>
    <property type="match status" value="1"/>
</dbReference>
<dbReference type="SUPFAM" id="SSF51556">
    <property type="entry name" value="Metallo-dependent hydrolases"/>
    <property type="match status" value="1"/>
</dbReference>
<evidence type="ECO:0000313" key="2">
    <source>
        <dbReference type="EMBL" id="KKO08148.1"/>
    </source>
</evidence>
<dbReference type="Gene3D" id="3.10.310.70">
    <property type="match status" value="1"/>
</dbReference>
<protein>
    <recommendedName>
        <fullName evidence="1">Amidohydrolase 3 domain-containing protein</fullName>
    </recommendedName>
</protein>